<evidence type="ECO:0000256" key="2">
    <source>
        <dbReference type="ARBA" id="ARBA00005695"/>
    </source>
</evidence>
<dbReference type="Gene3D" id="3.10.105.10">
    <property type="entry name" value="Dipeptide-binding Protein, Domain 3"/>
    <property type="match status" value="1"/>
</dbReference>
<evidence type="ECO:0000256" key="1">
    <source>
        <dbReference type="ARBA" id="ARBA00004418"/>
    </source>
</evidence>
<evidence type="ECO:0000313" key="8">
    <source>
        <dbReference type="Proteomes" id="UP000000692"/>
    </source>
</evidence>
<dbReference type="InterPro" id="IPR039424">
    <property type="entry name" value="SBP_5"/>
</dbReference>
<dbReference type="SUPFAM" id="SSF53850">
    <property type="entry name" value="Periplasmic binding protein-like II"/>
    <property type="match status" value="1"/>
</dbReference>
<dbReference type="PATRIC" id="fig|759362.5.peg.3127"/>
<dbReference type="Gene3D" id="3.40.190.10">
    <property type="entry name" value="Periplasmic binding protein-like II"/>
    <property type="match status" value="1"/>
</dbReference>
<reference evidence="7 8" key="1">
    <citation type="journal article" date="2011" name="J. Bacteriol.">
        <title>Complete genome sequence of the industrial strain Ketogulonicigenium vulgare WSH-001.</title>
        <authorList>
            <person name="Liu L."/>
            <person name="Li Y."/>
            <person name="Zhang J."/>
            <person name="Zhou Z."/>
            <person name="Liu J."/>
            <person name="Li X."/>
            <person name="Zhou J."/>
            <person name="Du G."/>
            <person name="Wang L."/>
            <person name="Chen J."/>
        </authorList>
    </citation>
    <scope>NUCLEOTIDE SEQUENCE [LARGE SCALE GENOMIC DNA]</scope>
    <source>
        <strain evidence="7 8">WSH-001</strain>
        <plasmid evidence="8">pKVU_200</plasmid>
    </source>
</reference>
<accession>F9YBV3</accession>
<dbReference type="Proteomes" id="UP000000692">
    <property type="component" value="Plasmid 2"/>
</dbReference>
<dbReference type="GO" id="GO:0030288">
    <property type="term" value="C:outer membrane-bounded periplasmic space"/>
    <property type="evidence" value="ECO:0007669"/>
    <property type="project" value="UniProtKB-ARBA"/>
</dbReference>
<dbReference type="PANTHER" id="PTHR30290">
    <property type="entry name" value="PERIPLASMIC BINDING COMPONENT OF ABC TRANSPORTER"/>
    <property type="match status" value="1"/>
</dbReference>
<evidence type="ECO:0000259" key="6">
    <source>
        <dbReference type="Pfam" id="PF00496"/>
    </source>
</evidence>
<feature type="chain" id="PRO_5003395914" evidence="5">
    <location>
        <begin position="20"/>
        <end position="498"/>
    </location>
</feature>
<sequence>MTRLWASALSSLALAAAFAAPAAAQDRTLVMALSGDVSTLDPHMTASIGSDLSVASHIYPSLVLRGPDMALQANAATSWEATDDYTWVFHLNPEAKFINGEVLDAAAVKANIERVTNPELNSRIASWFTNISEVNVIDAQTVEMKTAIPYPALADQLSMFFLLPPQWMNDVNPALETTSGGPYVMTNRVPGSSITLEANADYWGAAPAFDRVEIRIIPEDAARVAALRAGEIDFADKIPVSEVEGLDADANLTAGSVPATRTTFLKINTEKEPMESLALRQALNYAVDKEVITEALFNGMASVANCQLLTDQYFGYNPDLEPYPYDPERAIALLEESGIDTSQTIELEVPVGTYLQGDEVAQAVQMMFTDIGLNIEIVEMSFGAYQDKHIKAHDVGRLSLLSYAWPTIDADGLLGLAEGGNPYAFWHNDEFDGYLAAGRASTDPAVRQEAYNQATALMCEQAPFVFLYEQPVTYATSDEVTWQARGDDWKRAMDFVPN</sequence>
<keyword evidence="8" id="KW-1185">Reference proteome</keyword>
<dbReference type="PIRSF" id="PIRSF002741">
    <property type="entry name" value="MppA"/>
    <property type="match status" value="1"/>
</dbReference>
<dbReference type="OrthoDB" id="9803988at2"/>
<dbReference type="Pfam" id="PF00496">
    <property type="entry name" value="SBP_bac_5"/>
    <property type="match status" value="1"/>
</dbReference>
<dbReference type="InterPro" id="IPR030678">
    <property type="entry name" value="Peptide/Ni-bd"/>
</dbReference>
<evidence type="ECO:0000256" key="4">
    <source>
        <dbReference type="ARBA" id="ARBA00022729"/>
    </source>
</evidence>
<dbReference type="KEGG" id="kvl:KVU_PB0177"/>
<dbReference type="Gene3D" id="3.90.76.10">
    <property type="entry name" value="Dipeptide-binding Protein, Domain 1"/>
    <property type="match status" value="1"/>
</dbReference>
<comment type="subcellular location">
    <subcellularLocation>
        <location evidence="1">Periplasm</location>
    </subcellularLocation>
</comment>
<comment type="similarity">
    <text evidence="2">Belongs to the bacterial solute-binding protein 5 family.</text>
</comment>
<keyword evidence="7" id="KW-0614">Plasmid</keyword>
<organism evidence="7 8">
    <name type="scientific">Ketogulonicigenium vulgare (strain WSH-001)</name>
    <dbReference type="NCBI Taxonomy" id="759362"/>
    <lineage>
        <taxon>Bacteria</taxon>
        <taxon>Pseudomonadati</taxon>
        <taxon>Pseudomonadota</taxon>
        <taxon>Alphaproteobacteria</taxon>
        <taxon>Rhodobacterales</taxon>
        <taxon>Roseobacteraceae</taxon>
        <taxon>Ketogulonicigenium</taxon>
    </lineage>
</organism>
<keyword evidence="3" id="KW-0813">Transport</keyword>
<dbReference type="GO" id="GO:1904680">
    <property type="term" value="F:peptide transmembrane transporter activity"/>
    <property type="evidence" value="ECO:0007669"/>
    <property type="project" value="TreeGrafter"/>
</dbReference>
<dbReference type="InterPro" id="IPR000914">
    <property type="entry name" value="SBP_5_dom"/>
</dbReference>
<dbReference type="PANTHER" id="PTHR30290:SF9">
    <property type="entry name" value="OLIGOPEPTIDE-BINDING PROTEIN APPA"/>
    <property type="match status" value="1"/>
</dbReference>
<evidence type="ECO:0000256" key="5">
    <source>
        <dbReference type="SAM" id="SignalP"/>
    </source>
</evidence>
<dbReference type="RefSeq" id="WP_013385601.1">
    <property type="nucleotide sequence ID" value="NC_017385.1"/>
</dbReference>
<dbReference type="HOGENOM" id="CLU_017028_7_2_5"/>
<gene>
    <name evidence="7" type="ordered locus">KVU_PB0177</name>
</gene>
<dbReference type="EMBL" id="CP002020">
    <property type="protein sequence ID" value="AEM42855.1"/>
    <property type="molecule type" value="Genomic_DNA"/>
</dbReference>
<dbReference type="GO" id="GO:0043190">
    <property type="term" value="C:ATP-binding cassette (ABC) transporter complex"/>
    <property type="evidence" value="ECO:0007669"/>
    <property type="project" value="InterPro"/>
</dbReference>
<feature type="domain" description="Solute-binding protein family 5" evidence="6">
    <location>
        <begin position="72"/>
        <end position="396"/>
    </location>
</feature>
<evidence type="ECO:0000313" key="7">
    <source>
        <dbReference type="EMBL" id="AEM42855.1"/>
    </source>
</evidence>
<dbReference type="AlphaFoldDB" id="F9YBV3"/>
<dbReference type="GO" id="GO:0015833">
    <property type="term" value="P:peptide transport"/>
    <property type="evidence" value="ECO:0007669"/>
    <property type="project" value="TreeGrafter"/>
</dbReference>
<proteinExistence type="inferred from homology"/>
<protein>
    <submittedName>
        <fullName evidence="7">Extracellular solute-binding protein family 5</fullName>
    </submittedName>
</protein>
<keyword evidence="4 5" id="KW-0732">Signal</keyword>
<evidence type="ECO:0000256" key="3">
    <source>
        <dbReference type="ARBA" id="ARBA00022448"/>
    </source>
</evidence>
<geneLocation type="plasmid" evidence="8">
    <name>pKVU_200</name>
</geneLocation>
<name>F9YBV3_KETVW</name>
<feature type="signal peptide" evidence="5">
    <location>
        <begin position="1"/>
        <end position="19"/>
    </location>
</feature>